<dbReference type="Gene3D" id="3.40.50.920">
    <property type="match status" value="1"/>
</dbReference>
<dbReference type="AlphaFoldDB" id="A0A2S3UPH6"/>
<dbReference type="NCBIfam" id="NF006667">
    <property type="entry name" value="PRK09212.1"/>
    <property type="match status" value="1"/>
</dbReference>
<comment type="caution">
    <text evidence="10">The sequence shown here is derived from an EMBL/GenBank/DDBJ whole genome shotgun (WGS) entry which is preliminary data.</text>
</comment>
<dbReference type="Proteomes" id="UP000236959">
    <property type="component" value="Unassembled WGS sequence"/>
</dbReference>
<dbReference type="InterPro" id="IPR017597">
    <property type="entry name" value="Pyrv_DH_E1_asu_subgrp-y"/>
</dbReference>
<dbReference type="SUPFAM" id="SSF52922">
    <property type="entry name" value="TK C-terminal domain-like"/>
    <property type="match status" value="1"/>
</dbReference>
<dbReference type="EC" id="1.2.4.1" evidence="8"/>
<dbReference type="Pfam" id="PF02780">
    <property type="entry name" value="Transketolase_C"/>
    <property type="match status" value="1"/>
</dbReference>
<comment type="catalytic activity">
    <reaction evidence="8">
        <text>N(6)-[(R)-lipoyl]-L-lysyl-[protein] + pyruvate + H(+) = N(6)-[(R)-S(8)-acetyldihydrolipoyl]-L-lysyl-[protein] + CO2</text>
        <dbReference type="Rhea" id="RHEA:19189"/>
        <dbReference type="Rhea" id="RHEA-COMP:10474"/>
        <dbReference type="Rhea" id="RHEA-COMP:10478"/>
        <dbReference type="ChEBI" id="CHEBI:15361"/>
        <dbReference type="ChEBI" id="CHEBI:15378"/>
        <dbReference type="ChEBI" id="CHEBI:16526"/>
        <dbReference type="ChEBI" id="CHEBI:83099"/>
        <dbReference type="ChEBI" id="CHEBI:83111"/>
        <dbReference type="EC" id="1.2.4.1"/>
    </reaction>
</comment>
<dbReference type="Pfam" id="PF00676">
    <property type="entry name" value="E1_dh"/>
    <property type="match status" value="1"/>
</dbReference>
<dbReference type="Pfam" id="PF02779">
    <property type="entry name" value="Transket_pyr"/>
    <property type="match status" value="1"/>
</dbReference>
<evidence type="ECO:0000313" key="10">
    <source>
        <dbReference type="EMBL" id="POF29443.1"/>
    </source>
</evidence>
<comment type="subunit">
    <text evidence="3">Homodimer. Part of the 2-oxoglutarate dehydrogenase (OGDH) complex composed of E1 (2-oxoglutarate dehydrogenase), E2 (dihydrolipoamide succinyltransferase) and E3 (dihydrolipoamide dehydrogenase); the complex contains multiple copies of the three enzymatic components (E1, E2 and E3).</text>
</comment>
<dbReference type="CDD" id="cd07036">
    <property type="entry name" value="TPP_PYR_E1-PDHc-beta_like"/>
    <property type="match status" value="1"/>
</dbReference>
<comment type="function">
    <text evidence="2">E1 component of the 2-oxoglutarate dehydrogenase (OGDH) complex which catalyzes the decarboxylation of 2-oxoglutarate, the first step in the conversion of 2-oxoglutarate to succinyl-CoA and CO(2).</text>
</comment>
<keyword evidence="7 8" id="KW-0670">Pyruvate</keyword>
<dbReference type="FunFam" id="3.40.50.920:FF:000001">
    <property type="entry name" value="Pyruvate dehydrogenase E1 beta subunit"/>
    <property type="match status" value="1"/>
</dbReference>
<evidence type="ECO:0000259" key="9">
    <source>
        <dbReference type="SMART" id="SM00861"/>
    </source>
</evidence>
<evidence type="ECO:0000256" key="2">
    <source>
        <dbReference type="ARBA" id="ARBA00003906"/>
    </source>
</evidence>
<evidence type="ECO:0000256" key="8">
    <source>
        <dbReference type="RuleBase" id="RU361139"/>
    </source>
</evidence>
<dbReference type="GO" id="GO:0004739">
    <property type="term" value="F:pyruvate dehydrogenase (acetyl-transferring) activity"/>
    <property type="evidence" value="ECO:0007669"/>
    <property type="project" value="UniProtKB-UniRule"/>
</dbReference>
<dbReference type="InterPro" id="IPR033248">
    <property type="entry name" value="Transketolase_C"/>
</dbReference>
<keyword evidence="11" id="KW-1185">Reference proteome</keyword>
<comment type="function">
    <text evidence="8">The pyruvate dehydrogenase complex catalyzes the overall conversion of pyruvate to acetyl-CoA and CO(2).</text>
</comment>
<dbReference type="EMBL" id="PPCN01000009">
    <property type="protein sequence ID" value="POF29443.1"/>
    <property type="molecule type" value="Genomic_DNA"/>
</dbReference>
<dbReference type="SUPFAM" id="SSF52518">
    <property type="entry name" value="Thiamin diphosphate-binding fold (THDP-binding)"/>
    <property type="match status" value="2"/>
</dbReference>
<evidence type="ECO:0000313" key="11">
    <source>
        <dbReference type="Proteomes" id="UP000236959"/>
    </source>
</evidence>
<evidence type="ECO:0000256" key="3">
    <source>
        <dbReference type="ARBA" id="ARBA00011301"/>
    </source>
</evidence>
<dbReference type="InterPro" id="IPR005475">
    <property type="entry name" value="Transketolase-like_Pyr-bd"/>
</dbReference>
<evidence type="ECO:0000256" key="4">
    <source>
        <dbReference type="ARBA" id="ARBA00011870"/>
    </source>
</evidence>
<feature type="domain" description="Transketolase-like pyrimidine-binding" evidence="9">
    <location>
        <begin position="344"/>
        <end position="519"/>
    </location>
</feature>
<dbReference type="SMART" id="SM00861">
    <property type="entry name" value="Transket_pyr"/>
    <property type="match status" value="1"/>
</dbReference>
<keyword evidence="6 8" id="KW-0786">Thiamine pyrophosphate</keyword>
<evidence type="ECO:0000256" key="5">
    <source>
        <dbReference type="ARBA" id="ARBA00023002"/>
    </source>
</evidence>
<dbReference type="PANTHER" id="PTHR43257:SF2">
    <property type="entry name" value="PYRUVATE DEHYDROGENASE E1 COMPONENT SUBUNIT BETA"/>
    <property type="match status" value="1"/>
</dbReference>
<dbReference type="InterPro" id="IPR001017">
    <property type="entry name" value="DH_E1"/>
</dbReference>
<gene>
    <name evidence="8" type="primary">pdhA</name>
    <name evidence="10" type="ORF">CLV41_109219</name>
</gene>
<accession>A0A2S3UPH6</accession>
<dbReference type="NCBIfam" id="TIGR03182">
    <property type="entry name" value="PDH_E1_alph_y"/>
    <property type="match status" value="1"/>
</dbReference>
<dbReference type="RefSeq" id="WP_103224118.1">
    <property type="nucleotide sequence ID" value="NZ_PPCN01000009.1"/>
</dbReference>
<proteinExistence type="predicted"/>
<dbReference type="GO" id="GO:0006086">
    <property type="term" value="P:pyruvate decarboxylation to acetyl-CoA"/>
    <property type="evidence" value="ECO:0007669"/>
    <property type="project" value="InterPro"/>
</dbReference>
<name>A0A2S3UPH6_9HYPH</name>
<protein>
    <recommendedName>
        <fullName evidence="8">Pyruvate dehydrogenase E1 component subunit alpha</fullName>
        <ecNumber evidence="8">1.2.4.1</ecNumber>
    </recommendedName>
</protein>
<evidence type="ECO:0000256" key="6">
    <source>
        <dbReference type="ARBA" id="ARBA00023052"/>
    </source>
</evidence>
<dbReference type="FunFam" id="3.40.50.970:FF:000001">
    <property type="entry name" value="Pyruvate dehydrogenase E1 beta subunit"/>
    <property type="match status" value="1"/>
</dbReference>
<dbReference type="InterPro" id="IPR009014">
    <property type="entry name" value="Transketo_C/PFOR_II"/>
</dbReference>
<comment type="subunit">
    <text evidence="4 8">Heterodimer of an alpha and a beta chain.</text>
</comment>
<evidence type="ECO:0000256" key="7">
    <source>
        <dbReference type="ARBA" id="ARBA00023317"/>
    </source>
</evidence>
<dbReference type="PANTHER" id="PTHR43257">
    <property type="entry name" value="PYRUVATE DEHYDROGENASE E1 COMPONENT BETA SUBUNIT"/>
    <property type="match status" value="1"/>
</dbReference>
<reference evidence="10 11" key="1">
    <citation type="submission" date="2018-01" db="EMBL/GenBank/DDBJ databases">
        <title>Genomic Encyclopedia of Archaeal and Bacterial Type Strains, Phase II (KMG-II): from individual species to whole genera.</title>
        <authorList>
            <person name="Goeker M."/>
        </authorList>
    </citation>
    <scope>NUCLEOTIDE SEQUENCE [LARGE SCALE GENOMIC DNA]</scope>
    <source>
        <strain evidence="10 11">DSM 17023</strain>
    </source>
</reference>
<dbReference type="OrthoDB" id="9780894at2"/>
<keyword evidence="5 8" id="KW-0560">Oxidoreductase</keyword>
<sequence length="665" mass="72309">MTATADKPHLSRAHALDLLGTMIRIRLFEDKCAELYTQEKIRGFLHLYDGEEAIAAGVIPALSAEDRVVATYREHGHALARGLSMNAVLAEMYGKRSGCSGGRGGSMHLFDRATNFCGGNAIVGGGLPLAVGMALAGKMRGEHPISACFFGEGAVAEGEFHESLNLAALWKLPVLFVCENNGYAMGTALEYSESETDIHEKAACYDMDSEAVDGMDVVAVEAATRRALTSIRETGRPYFLECRTYRFRAHSMFDAQLYRDRAEVEEWRKKGPIVRFQGWLTETGLAHAEDIARIESQVRAEIDAAVTFAESAEWEPLEDLTRHVMAEDRPVPAEQPAPGERSETTYREAVRDAIIDAMTRDDRVFLMGEDVGRYGGCYAVSKGLIGEFGPDRIRDTPLSESGFTGAGIGAALAGMRPIVELMTVNFSLLALDQILNTAATIRHMSGNQFGVPLVIRMATGAGRQLAAQHSHSLEGWYAHIPGLRVVAPATLEDARGMLWTALQDPDPVLIFENVMLYNRPGDLARNAGPVDIDKAAVRREGTDISLITYGGSLWKTLEAAEVLSGEGIDAEVIDLRTLRPLDDATIMASVAKTRHAVIVDEGWKSGSLSAEIMARIIEQAFWSLDAPLGRVCSEEVPIPYPKHLEDASIPQVPKIVAAAKAVLGR</sequence>
<organism evidence="10 11">
    <name type="scientific">Roseibium marinum</name>
    <dbReference type="NCBI Taxonomy" id="281252"/>
    <lineage>
        <taxon>Bacteria</taxon>
        <taxon>Pseudomonadati</taxon>
        <taxon>Pseudomonadota</taxon>
        <taxon>Alphaproteobacteria</taxon>
        <taxon>Hyphomicrobiales</taxon>
        <taxon>Stappiaceae</taxon>
        <taxon>Roseibium</taxon>
    </lineage>
</organism>
<comment type="cofactor">
    <cofactor evidence="1 8">
        <name>thiamine diphosphate</name>
        <dbReference type="ChEBI" id="CHEBI:58937"/>
    </cofactor>
</comment>
<dbReference type="CDD" id="cd02000">
    <property type="entry name" value="TPP_E1_PDC_ADC_BCADC"/>
    <property type="match status" value="1"/>
</dbReference>
<evidence type="ECO:0000256" key="1">
    <source>
        <dbReference type="ARBA" id="ARBA00001964"/>
    </source>
</evidence>
<dbReference type="Gene3D" id="3.40.50.970">
    <property type="match status" value="2"/>
</dbReference>
<dbReference type="InterPro" id="IPR029061">
    <property type="entry name" value="THDP-binding"/>
</dbReference>